<sequence length="58" mass="6831">MEKLKHLLAQKSRLQATMQMMDTNAQFYSEDGRRYAHALVRLVLINMQIEEIEKEAAH</sequence>
<protein>
    <submittedName>
        <fullName evidence="1">Uncharacterized protein</fullName>
    </submittedName>
</protein>
<dbReference type="EMBL" id="JACJIP010000014">
    <property type="protein sequence ID" value="MBA9085972.1"/>
    <property type="molecule type" value="Genomic_DNA"/>
</dbReference>
<organism evidence="1 2">
    <name type="scientific">Fontibacillus solani</name>
    <dbReference type="NCBI Taxonomy" id="1572857"/>
    <lineage>
        <taxon>Bacteria</taxon>
        <taxon>Bacillati</taxon>
        <taxon>Bacillota</taxon>
        <taxon>Bacilli</taxon>
        <taxon>Bacillales</taxon>
        <taxon>Paenibacillaceae</taxon>
        <taxon>Fontibacillus</taxon>
    </lineage>
</organism>
<proteinExistence type="predicted"/>
<accession>A0A7W3STP5</accession>
<name>A0A7W3STP5_9BACL</name>
<evidence type="ECO:0000313" key="2">
    <source>
        <dbReference type="Proteomes" id="UP000567067"/>
    </source>
</evidence>
<gene>
    <name evidence="1" type="ORF">FHR92_002444</name>
</gene>
<dbReference type="AlphaFoldDB" id="A0A7W3STP5"/>
<dbReference type="RefSeq" id="WP_182535824.1">
    <property type="nucleotide sequence ID" value="NZ_JACJIP010000014.1"/>
</dbReference>
<reference evidence="1 2" key="1">
    <citation type="submission" date="2020-08" db="EMBL/GenBank/DDBJ databases">
        <title>Genomic Encyclopedia of Type Strains, Phase III (KMG-III): the genomes of soil and plant-associated and newly described type strains.</title>
        <authorList>
            <person name="Whitman W."/>
        </authorList>
    </citation>
    <scope>NUCLEOTIDE SEQUENCE [LARGE SCALE GENOMIC DNA]</scope>
    <source>
        <strain evidence="1 2">CECT 8693</strain>
    </source>
</reference>
<evidence type="ECO:0000313" key="1">
    <source>
        <dbReference type="EMBL" id="MBA9085972.1"/>
    </source>
</evidence>
<comment type="caution">
    <text evidence="1">The sequence shown here is derived from an EMBL/GenBank/DDBJ whole genome shotgun (WGS) entry which is preliminary data.</text>
</comment>
<dbReference type="Proteomes" id="UP000567067">
    <property type="component" value="Unassembled WGS sequence"/>
</dbReference>
<keyword evidence="2" id="KW-1185">Reference proteome</keyword>